<dbReference type="KEGG" id="rhox:RBB84_12025"/>
<dbReference type="EMBL" id="CP132970">
    <property type="protein sequence ID" value="XBW06560.1"/>
    <property type="molecule type" value="Genomic_DNA"/>
</dbReference>
<dbReference type="RefSeq" id="WP_350247520.1">
    <property type="nucleotide sequence ID" value="NZ_CP132970.1"/>
</dbReference>
<dbReference type="SUPFAM" id="SSF48317">
    <property type="entry name" value="Acid phosphatase/Vanadium-dependent haloperoxidase"/>
    <property type="match status" value="1"/>
</dbReference>
<dbReference type="InterPro" id="IPR036938">
    <property type="entry name" value="PAP2/HPO_sf"/>
</dbReference>
<keyword evidence="1" id="KW-0812">Transmembrane</keyword>
<dbReference type="AlphaFoldDB" id="A0AAU7V3K2"/>
<accession>A0AAU7V3K2</accession>
<proteinExistence type="predicted"/>
<reference evidence="2" key="1">
    <citation type="submission" date="2023-08" db="EMBL/GenBank/DDBJ databases">
        <title>The novel hydrolase IpcH responsible for the initial isoprocarb degradation step in Rhodococcus sp. D-6.</title>
        <authorList>
            <person name="Zhu Q."/>
        </authorList>
    </citation>
    <scope>NUCLEOTIDE SEQUENCE</scope>
    <source>
        <strain evidence="2">D-6</strain>
    </source>
</reference>
<evidence type="ECO:0008006" key="3">
    <source>
        <dbReference type="Google" id="ProtNLM"/>
    </source>
</evidence>
<keyword evidence="1" id="KW-0472">Membrane</keyword>
<feature type="transmembrane region" description="Helical" evidence="1">
    <location>
        <begin position="74"/>
        <end position="92"/>
    </location>
</feature>
<evidence type="ECO:0000256" key="1">
    <source>
        <dbReference type="SAM" id="Phobius"/>
    </source>
</evidence>
<feature type="transmembrane region" description="Helical" evidence="1">
    <location>
        <begin position="12"/>
        <end position="30"/>
    </location>
</feature>
<organism evidence="2">
    <name type="scientific">Rhodococcus sp. D-6</name>
    <dbReference type="NCBI Taxonomy" id="1387842"/>
    <lineage>
        <taxon>Bacteria</taxon>
        <taxon>Bacillati</taxon>
        <taxon>Actinomycetota</taxon>
        <taxon>Actinomycetes</taxon>
        <taxon>Mycobacteriales</taxon>
        <taxon>Nocardiaceae</taxon>
        <taxon>Rhodococcus</taxon>
    </lineage>
</organism>
<protein>
    <recommendedName>
        <fullName evidence="3">PAP2 superfamily protein</fullName>
    </recommendedName>
</protein>
<feature type="transmembrane region" description="Helical" evidence="1">
    <location>
        <begin position="99"/>
        <end position="121"/>
    </location>
</feature>
<sequence>MKDLVARALTEIAAPWTVNIASCLILGFAIGHPAWGAFVALFAGVLPMALIVWGMVRDRIGNHHVTEHSERHGLIGAILVLVLVALVVQLVAQGPKEMIALTCAGLVTLVGIGVWTSGVGVKASVHMGVWCGVVAVLALALSPWWWTGLVLAPAIAWSRMRLKHHTRKEIAVGAVTGLVIAPLTYLAIVNFPY</sequence>
<keyword evidence="1" id="KW-1133">Transmembrane helix</keyword>
<evidence type="ECO:0000313" key="2">
    <source>
        <dbReference type="EMBL" id="XBW06560.1"/>
    </source>
</evidence>
<gene>
    <name evidence="2" type="ORF">RBB84_12025</name>
</gene>
<feature type="transmembrane region" description="Helical" evidence="1">
    <location>
        <begin position="127"/>
        <end position="158"/>
    </location>
</feature>
<feature type="transmembrane region" description="Helical" evidence="1">
    <location>
        <begin position="37"/>
        <end position="54"/>
    </location>
</feature>
<feature type="transmembrane region" description="Helical" evidence="1">
    <location>
        <begin position="170"/>
        <end position="188"/>
    </location>
</feature>
<name>A0AAU7V3K2_9NOCA</name>